<protein>
    <recommendedName>
        <fullName evidence="4">Phosphoribosylformylglycinamidine synthase</fullName>
    </recommendedName>
</protein>
<evidence type="ECO:0000313" key="2">
    <source>
        <dbReference type="EMBL" id="MBC3832756.1"/>
    </source>
</evidence>
<keyword evidence="1" id="KW-0812">Transmembrane</keyword>
<feature type="transmembrane region" description="Helical" evidence="1">
    <location>
        <begin position="51"/>
        <end position="72"/>
    </location>
</feature>
<proteinExistence type="predicted"/>
<keyword evidence="1" id="KW-0472">Membrane</keyword>
<gene>
    <name evidence="2" type="ORF">H8K33_14700</name>
</gene>
<evidence type="ECO:0008006" key="4">
    <source>
        <dbReference type="Google" id="ProtNLM"/>
    </source>
</evidence>
<comment type="caution">
    <text evidence="2">The sequence shown here is derived from an EMBL/GenBank/DDBJ whole genome shotgun (WGS) entry which is preliminary data.</text>
</comment>
<dbReference type="NCBIfam" id="NF041635">
    <property type="entry name" value="STM3941_fam"/>
    <property type="match status" value="1"/>
</dbReference>
<sequence>MNTTDEKVIELSKTKILFLVAVACGFVVGGFWMLLLDSAEIAVQRRFNSPILVHGIGVLSIVFFGLCAVFGVKKIVDKRPGLILSATGIFDNSSGVSAGLIPWSEILGFDIFEVQKQKTLVVKVTKPERYIEVGGSVKRALNRMNFKLCGSPIAITSNALEIDFDELLEVCDTYFKKYGKNA</sequence>
<dbReference type="RefSeq" id="WP_186891805.1">
    <property type="nucleotide sequence ID" value="NZ_JACOFU010000006.1"/>
</dbReference>
<feature type="transmembrane region" description="Helical" evidence="1">
    <location>
        <begin position="16"/>
        <end position="36"/>
    </location>
</feature>
<dbReference type="Proteomes" id="UP000643610">
    <property type="component" value="Unassembled WGS sequence"/>
</dbReference>
<evidence type="ECO:0000313" key="3">
    <source>
        <dbReference type="Proteomes" id="UP000643610"/>
    </source>
</evidence>
<dbReference type="EMBL" id="JACOFU010000006">
    <property type="protein sequence ID" value="MBC3832756.1"/>
    <property type="molecule type" value="Genomic_DNA"/>
</dbReference>
<reference evidence="2 3" key="1">
    <citation type="submission" date="2020-08" db="EMBL/GenBank/DDBJ databases">
        <title>Novel species isolated from subtropical streams in China.</title>
        <authorList>
            <person name="Lu H."/>
        </authorList>
    </citation>
    <scope>NUCLEOTIDE SEQUENCE [LARGE SCALE GENOMIC DNA]</scope>
    <source>
        <strain evidence="2 3">KCTC 52442</strain>
    </source>
</reference>
<name>A0ABR6XTH0_9BURK</name>
<dbReference type="InterPro" id="IPR048136">
    <property type="entry name" value="STM3941-like"/>
</dbReference>
<accession>A0ABR6XTH0</accession>
<keyword evidence="1" id="KW-1133">Transmembrane helix</keyword>
<organism evidence="2 3">
    <name type="scientific">Undibacterium amnicola</name>
    <dbReference type="NCBI Taxonomy" id="1834038"/>
    <lineage>
        <taxon>Bacteria</taxon>
        <taxon>Pseudomonadati</taxon>
        <taxon>Pseudomonadota</taxon>
        <taxon>Betaproteobacteria</taxon>
        <taxon>Burkholderiales</taxon>
        <taxon>Oxalobacteraceae</taxon>
        <taxon>Undibacterium</taxon>
    </lineage>
</organism>
<keyword evidence="3" id="KW-1185">Reference proteome</keyword>
<evidence type="ECO:0000256" key="1">
    <source>
        <dbReference type="SAM" id="Phobius"/>
    </source>
</evidence>